<reference evidence="1 2" key="1">
    <citation type="submission" date="2024-02" db="EMBL/GenBank/DDBJ databases">
        <authorList>
            <person name="Daric V."/>
            <person name="Darras S."/>
        </authorList>
    </citation>
    <scope>NUCLEOTIDE SEQUENCE [LARGE SCALE GENOMIC DNA]</scope>
</reference>
<proteinExistence type="predicted"/>
<sequence>MPLRFPLKNLGDYRRFERKLSRYESCSWAKATLRRRSLCYFANIVPMMKTFNALQLHKEETSWANLWLNLF</sequence>
<comment type="caution">
    <text evidence="1">The sequence shown here is derived from an EMBL/GenBank/DDBJ whole genome shotgun (WGS) entry which is preliminary data.</text>
</comment>
<gene>
    <name evidence="1" type="ORF">CVLEPA_LOCUS18240</name>
</gene>
<organism evidence="1 2">
    <name type="scientific">Clavelina lepadiformis</name>
    <name type="common">Light-bulb sea squirt</name>
    <name type="synonym">Ascidia lepadiformis</name>
    <dbReference type="NCBI Taxonomy" id="159417"/>
    <lineage>
        <taxon>Eukaryota</taxon>
        <taxon>Metazoa</taxon>
        <taxon>Chordata</taxon>
        <taxon>Tunicata</taxon>
        <taxon>Ascidiacea</taxon>
        <taxon>Aplousobranchia</taxon>
        <taxon>Clavelinidae</taxon>
        <taxon>Clavelina</taxon>
    </lineage>
</organism>
<dbReference type="Proteomes" id="UP001642483">
    <property type="component" value="Unassembled WGS sequence"/>
</dbReference>
<name>A0ABP0G364_CLALP</name>
<keyword evidence="2" id="KW-1185">Reference proteome</keyword>
<dbReference type="EMBL" id="CAWYQH010000102">
    <property type="protein sequence ID" value="CAK8686291.1"/>
    <property type="molecule type" value="Genomic_DNA"/>
</dbReference>
<protein>
    <submittedName>
        <fullName evidence="1">Uncharacterized protein</fullName>
    </submittedName>
</protein>
<evidence type="ECO:0000313" key="2">
    <source>
        <dbReference type="Proteomes" id="UP001642483"/>
    </source>
</evidence>
<evidence type="ECO:0000313" key="1">
    <source>
        <dbReference type="EMBL" id="CAK8686291.1"/>
    </source>
</evidence>
<accession>A0ABP0G364</accession>